<accession>A0A937I485</accession>
<reference evidence="1" key="1">
    <citation type="submission" date="2020-10" db="EMBL/GenBank/DDBJ databases">
        <title>Microbiome of the Black Sea water column analyzed by genome centric metagenomics.</title>
        <authorList>
            <person name="Cabello-Yeves P.J."/>
            <person name="Callieri C."/>
            <person name="Picazo A."/>
            <person name="Mehrshad M."/>
            <person name="Haro-Moreno J.M."/>
            <person name="Roda-Garcia J."/>
            <person name="Dzembekova N."/>
            <person name="Slabakova V."/>
            <person name="Slabakova N."/>
            <person name="Moncheva S."/>
            <person name="Rodriguez-Valera F."/>
        </authorList>
    </citation>
    <scope>NUCLEOTIDE SEQUENCE</scope>
    <source>
        <strain evidence="1">BS307-5m-G50</strain>
    </source>
</reference>
<proteinExistence type="predicted"/>
<evidence type="ECO:0000313" key="1">
    <source>
        <dbReference type="EMBL" id="MBL6817785.1"/>
    </source>
</evidence>
<protein>
    <recommendedName>
        <fullName evidence="3">Lipoprotein</fullName>
    </recommendedName>
</protein>
<name>A0A937I485_9GAMM</name>
<comment type="caution">
    <text evidence="1">The sequence shown here is derived from an EMBL/GenBank/DDBJ whole genome shotgun (WGS) entry which is preliminary data.</text>
</comment>
<dbReference type="Proteomes" id="UP000711391">
    <property type="component" value="Unassembled WGS sequence"/>
</dbReference>
<evidence type="ECO:0000313" key="2">
    <source>
        <dbReference type="Proteomes" id="UP000711391"/>
    </source>
</evidence>
<gene>
    <name evidence="1" type="ORF">ISQ64_00060</name>
</gene>
<dbReference type="EMBL" id="JADHQD010000001">
    <property type="protein sequence ID" value="MBL6817785.1"/>
    <property type="molecule type" value="Genomic_DNA"/>
</dbReference>
<sequence length="263" mass="29713">MNNKIKTFIGVLSISLIIGCSQTSNENSAEESGPIYQGPFYNEFLACSPGPDYSDEKAREMLDAWKELGHSPDLLWAGVYAPKGDNNAFDNGWWELMWSSKEAADAAWSQGSQEFIDWAEKYESVISCDGEGRFPWTFYLPRPANTFGEVEGDDGYFASEFLACTFNDGKNSSDLRAAVVEFNKYLDGIESEPYFYGVYYPEFEDSGADVLWGNWHSNFEAKEAGNAHWLENGKEMQAKFDEVVTCNSPDIYDSWMLLNNTEE</sequence>
<evidence type="ECO:0008006" key="3">
    <source>
        <dbReference type="Google" id="ProtNLM"/>
    </source>
</evidence>
<dbReference type="AlphaFoldDB" id="A0A937I485"/>
<organism evidence="1 2">
    <name type="scientific">SAR86 cluster bacterium</name>
    <dbReference type="NCBI Taxonomy" id="2030880"/>
    <lineage>
        <taxon>Bacteria</taxon>
        <taxon>Pseudomonadati</taxon>
        <taxon>Pseudomonadota</taxon>
        <taxon>Gammaproteobacteria</taxon>
        <taxon>SAR86 cluster</taxon>
    </lineage>
</organism>
<dbReference type="PROSITE" id="PS51257">
    <property type="entry name" value="PROKAR_LIPOPROTEIN"/>
    <property type="match status" value="1"/>
</dbReference>